<dbReference type="Proteomes" id="UP001589747">
    <property type="component" value="Unassembled WGS sequence"/>
</dbReference>
<accession>A0ABV5KLV9</accession>
<organism evidence="1 2">
    <name type="scientific">Paenibacillus aurantiacus</name>
    <dbReference type="NCBI Taxonomy" id="1936118"/>
    <lineage>
        <taxon>Bacteria</taxon>
        <taxon>Bacillati</taxon>
        <taxon>Bacillota</taxon>
        <taxon>Bacilli</taxon>
        <taxon>Bacillales</taxon>
        <taxon>Paenibacillaceae</taxon>
        <taxon>Paenibacillus</taxon>
    </lineage>
</organism>
<evidence type="ECO:0000313" key="2">
    <source>
        <dbReference type="Proteomes" id="UP001589747"/>
    </source>
</evidence>
<dbReference type="EMBL" id="JBHMDO010000017">
    <property type="protein sequence ID" value="MFB9326215.1"/>
    <property type="molecule type" value="Genomic_DNA"/>
</dbReference>
<name>A0ABV5KLV9_9BACL</name>
<protein>
    <submittedName>
        <fullName evidence="1">Uncharacterized protein</fullName>
    </submittedName>
</protein>
<reference evidence="1 2" key="1">
    <citation type="submission" date="2024-09" db="EMBL/GenBank/DDBJ databases">
        <authorList>
            <person name="Sun Q."/>
            <person name="Mori K."/>
        </authorList>
    </citation>
    <scope>NUCLEOTIDE SEQUENCE [LARGE SCALE GENOMIC DNA]</scope>
    <source>
        <strain evidence="1 2">TISTR 2452</strain>
    </source>
</reference>
<comment type="caution">
    <text evidence="1">The sequence shown here is derived from an EMBL/GenBank/DDBJ whole genome shotgun (WGS) entry which is preliminary data.</text>
</comment>
<proteinExistence type="predicted"/>
<dbReference type="RefSeq" id="WP_377493284.1">
    <property type="nucleotide sequence ID" value="NZ_JBHMDO010000017.1"/>
</dbReference>
<keyword evidence="2" id="KW-1185">Reference proteome</keyword>
<evidence type="ECO:0000313" key="1">
    <source>
        <dbReference type="EMBL" id="MFB9326215.1"/>
    </source>
</evidence>
<sequence length="69" mass="7491">MLSELLAKRHGAKLVIVYPNMTPLRRLCGSRAACVDWRHADQGCEGIEDNSGEAGGSAAAYEYWIPKVG</sequence>
<gene>
    <name evidence="1" type="ORF">ACFFSY_09855</name>
</gene>